<dbReference type="Pfam" id="PF03323">
    <property type="entry name" value="GerA"/>
    <property type="match status" value="1"/>
</dbReference>
<evidence type="ECO:0000256" key="2">
    <source>
        <dbReference type="ARBA" id="ARBA00023136"/>
    </source>
</evidence>
<evidence type="ECO:0000256" key="3">
    <source>
        <dbReference type="SAM" id="MobiDB-lite"/>
    </source>
</evidence>
<dbReference type="InterPro" id="IPR050768">
    <property type="entry name" value="UPF0353/GerABKA_families"/>
</dbReference>
<dbReference type="RefSeq" id="WP_160799529.1">
    <property type="nucleotide sequence ID" value="NZ_WUUL01000001.1"/>
</dbReference>
<evidence type="ECO:0000256" key="4">
    <source>
        <dbReference type="SAM" id="Phobius"/>
    </source>
</evidence>
<dbReference type="AlphaFoldDB" id="A0A6I4VQG1"/>
<sequence length="679" mass="76597">MNSNEDRKKKKEKKRLTSPYKPHKSSQEITVNENHQTKPSDDQNSTGKNSSTQDQSTSQKQETKESSQEQSTPEKQETKESSQEQSTSQKQDTKESAQEQSTSQKQETKESSQEQSTSQKQDTKESAQDQSTSQKQETKESSQEQSTSQKQETKETKDGQQESEKVSKEEEQKEQEPLSASLDTNIRIVKERTGDSQDIVIREIHYGEDQKLNSCFFYTEGLTDANAFHQFVLEPLMVFLKEKDWKTFAVSHKDWLPFIEKSLLPIGGVSEIENYDELFTFMLSGEVIFLMQGNKKGYRISLKSWKDRGVPETEGVVRGPRESFSETMRTNTALLRRRINSPRLRLEGKTIGDITKTQVSIMFIDGIADNKVLDEVRSRLDRIEIDGILESGYIEELIQDEPYSPFPTVHHTEKPDVVAGGLLEGRIAIIVDGTPMVLMVPALFNQFFQAAEDYYERSLISSLIRILRFICLFISLLAPAVYVAVTTFHQEMIPTPLLVNLMVQREGVPFPAFVEAFLMELMFEILREAGVRLPKAVGQTVSFVGALVIGQAAVEAGIVSAGMVIVVAITAISSFVIPAYNMAISLRILRFILMGISAGFGLYGVMIGLIVIVLHLCSIRSFGIPYMTPYGPYISAEFKDSIVRLPHWMMNRRPQSMVSKDVLRGNNSSPAKRKTKRKS</sequence>
<accession>A0A6I4VQG1</accession>
<comment type="similarity">
    <text evidence="1">Belongs to the GerABKA family.</text>
</comment>
<dbReference type="GO" id="GO:0016020">
    <property type="term" value="C:membrane"/>
    <property type="evidence" value="ECO:0007669"/>
    <property type="project" value="InterPro"/>
</dbReference>
<dbReference type="GO" id="GO:0009847">
    <property type="term" value="P:spore germination"/>
    <property type="evidence" value="ECO:0007669"/>
    <property type="project" value="InterPro"/>
</dbReference>
<feature type="compositionally biased region" description="Low complexity" evidence="3">
    <location>
        <begin position="48"/>
        <end position="60"/>
    </location>
</feature>
<reference evidence="5 6" key="1">
    <citation type="submission" date="2019-12" db="EMBL/GenBank/DDBJ databases">
        <title>Whole-genome analyses of novel actinobacteria.</title>
        <authorList>
            <person name="Sahin N."/>
            <person name="Saygin H."/>
        </authorList>
    </citation>
    <scope>NUCLEOTIDE SEQUENCE [LARGE SCALE GENOMIC DNA]</scope>
    <source>
        <strain evidence="5 6">KC615</strain>
    </source>
</reference>
<evidence type="ECO:0000313" key="6">
    <source>
        <dbReference type="Proteomes" id="UP000430692"/>
    </source>
</evidence>
<dbReference type="PANTHER" id="PTHR22550">
    <property type="entry name" value="SPORE GERMINATION PROTEIN"/>
    <property type="match status" value="1"/>
</dbReference>
<organism evidence="5 6">
    <name type="scientific">Shimazuella alba</name>
    <dbReference type="NCBI Taxonomy" id="2690964"/>
    <lineage>
        <taxon>Bacteria</taxon>
        <taxon>Bacillati</taxon>
        <taxon>Bacillota</taxon>
        <taxon>Bacilli</taxon>
        <taxon>Bacillales</taxon>
        <taxon>Thermoactinomycetaceae</taxon>
        <taxon>Shimazuella</taxon>
    </lineage>
</organism>
<keyword evidence="4" id="KW-1133">Transmembrane helix</keyword>
<feature type="transmembrane region" description="Helical" evidence="4">
    <location>
        <begin position="592"/>
        <end position="616"/>
    </location>
</feature>
<gene>
    <name evidence="5" type="ORF">GSM42_01845</name>
</gene>
<name>A0A6I4VQG1_9BACL</name>
<feature type="compositionally biased region" description="Basic and acidic residues" evidence="3">
    <location>
        <begin position="151"/>
        <end position="176"/>
    </location>
</feature>
<feature type="transmembrane region" description="Helical" evidence="4">
    <location>
        <begin position="558"/>
        <end position="580"/>
    </location>
</feature>
<feature type="compositionally biased region" description="Basic and acidic residues" evidence="3">
    <location>
        <begin position="61"/>
        <end position="82"/>
    </location>
</feature>
<keyword evidence="6" id="KW-1185">Reference proteome</keyword>
<feature type="region of interest" description="Disordered" evidence="3">
    <location>
        <begin position="1"/>
        <end position="185"/>
    </location>
</feature>
<feature type="compositionally biased region" description="Basic residues" evidence="3">
    <location>
        <begin position="8"/>
        <end position="24"/>
    </location>
</feature>
<dbReference type="Proteomes" id="UP000430692">
    <property type="component" value="Unassembled WGS sequence"/>
</dbReference>
<comment type="caution">
    <text evidence="5">The sequence shown here is derived from an EMBL/GenBank/DDBJ whole genome shotgun (WGS) entry which is preliminary data.</text>
</comment>
<evidence type="ECO:0000313" key="5">
    <source>
        <dbReference type="EMBL" id="MXQ52515.1"/>
    </source>
</evidence>
<evidence type="ECO:0000256" key="1">
    <source>
        <dbReference type="ARBA" id="ARBA00005278"/>
    </source>
</evidence>
<dbReference type="EMBL" id="WUUL01000001">
    <property type="protein sequence ID" value="MXQ52515.1"/>
    <property type="molecule type" value="Genomic_DNA"/>
</dbReference>
<dbReference type="PANTHER" id="PTHR22550:SF5">
    <property type="entry name" value="LEUCINE ZIPPER PROTEIN 4"/>
    <property type="match status" value="1"/>
</dbReference>
<protein>
    <submittedName>
        <fullName evidence="5">Spore germination protein</fullName>
    </submittedName>
</protein>
<proteinExistence type="inferred from homology"/>
<feature type="transmembrane region" description="Helical" evidence="4">
    <location>
        <begin position="466"/>
        <end position="488"/>
    </location>
</feature>
<keyword evidence="2 4" id="KW-0472">Membrane</keyword>
<dbReference type="InterPro" id="IPR004995">
    <property type="entry name" value="Spore_Ger"/>
</dbReference>
<keyword evidence="4" id="KW-0812">Transmembrane</keyword>